<feature type="compositionally biased region" description="Acidic residues" evidence="1">
    <location>
        <begin position="83"/>
        <end position="94"/>
    </location>
</feature>
<reference evidence="2 3" key="1">
    <citation type="journal article" date="2018" name="New Phytol.">
        <title>Phylogenomics of Endogonaceae and evolution of mycorrhizas within Mucoromycota.</title>
        <authorList>
            <person name="Chang Y."/>
            <person name="Desiro A."/>
            <person name="Na H."/>
            <person name="Sandor L."/>
            <person name="Lipzen A."/>
            <person name="Clum A."/>
            <person name="Barry K."/>
            <person name="Grigoriev I.V."/>
            <person name="Martin F.M."/>
            <person name="Stajich J.E."/>
            <person name="Smith M.E."/>
            <person name="Bonito G."/>
            <person name="Spatafora J.W."/>
        </authorList>
    </citation>
    <scope>NUCLEOTIDE SEQUENCE [LARGE SCALE GENOMIC DNA]</scope>
    <source>
        <strain evidence="2 3">GMNB39</strain>
    </source>
</reference>
<dbReference type="EMBL" id="RBNI01020462">
    <property type="protein sequence ID" value="RUO96603.1"/>
    <property type="molecule type" value="Genomic_DNA"/>
</dbReference>
<feature type="compositionally biased region" description="Basic and acidic residues" evidence="1">
    <location>
        <begin position="21"/>
        <end position="47"/>
    </location>
</feature>
<feature type="compositionally biased region" description="Basic and acidic residues" evidence="1">
    <location>
        <begin position="72"/>
        <end position="82"/>
    </location>
</feature>
<accession>A0A433A1P1</accession>
<evidence type="ECO:0000313" key="3">
    <source>
        <dbReference type="Proteomes" id="UP000268093"/>
    </source>
</evidence>
<feature type="region of interest" description="Disordered" evidence="1">
    <location>
        <begin position="21"/>
        <end position="95"/>
    </location>
</feature>
<gene>
    <name evidence="2" type="ORF">BC936DRAFT_141765</name>
</gene>
<organism evidence="2 3">
    <name type="scientific">Jimgerdemannia flammicorona</name>
    <dbReference type="NCBI Taxonomy" id="994334"/>
    <lineage>
        <taxon>Eukaryota</taxon>
        <taxon>Fungi</taxon>
        <taxon>Fungi incertae sedis</taxon>
        <taxon>Mucoromycota</taxon>
        <taxon>Mucoromycotina</taxon>
        <taxon>Endogonomycetes</taxon>
        <taxon>Endogonales</taxon>
        <taxon>Endogonaceae</taxon>
        <taxon>Jimgerdemannia</taxon>
    </lineage>
</organism>
<keyword evidence="3" id="KW-1185">Reference proteome</keyword>
<proteinExistence type="predicted"/>
<dbReference type="Proteomes" id="UP000268093">
    <property type="component" value="Unassembled WGS sequence"/>
</dbReference>
<evidence type="ECO:0000313" key="2">
    <source>
        <dbReference type="EMBL" id="RUO96603.1"/>
    </source>
</evidence>
<sequence>MTEVAVFVDPFEQYRDRLAKRVARESEEGQEKKRERERKLREKDEKMTWFGPAIGEAKGKGKGAEEGGVGKYLREGKKRENEGAEGAEDAEEVPADVVPAEYVAKKRKVQAAKGGFGNFNGW</sequence>
<name>A0A433A1P1_9FUNG</name>
<protein>
    <submittedName>
        <fullName evidence="2">Uncharacterized protein</fullName>
    </submittedName>
</protein>
<dbReference type="AlphaFoldDB" id="A0A433A1P1"/>
<comment type="caution">
    <text evidence="2">The sequence shown here is derived from an EMBL/GenBank/DDBJ whole genome shotgun (WGS) entry which is preliminary data.</text>
</comment>
<evidence type="ECO:0000256" key="1">
    <source>
        <dbReference type="SAM" id="MobiDB-lite"/>
    </source>
</evidence>